<dbReference type="Proteomes" id="UP000257016">
    <property type="component" value="Unassembled WGS sequence"/>
</dbReference>
<gene>
    <name evidence="1" type="ORF">CBM2586_B90242</name>
</gene>
<name>A0A375CN75_9BURK</name>
<evidence type="ECO:0000313" key="1">
    <source>
        <dbReference type="EMBL" id="SOY76323.1"/>
    </source>
</evidence>
<comment type="caution">
    <text evidence="1">The sequence shown here is derived from an EMBL/GenBank/DDBJ whole genome shotgun (WGS) entry which is preliminary data.</text>
</comment>
<sequence>MEFKYHIVNRRWMPSEQMLLG</sequence>
<organism evidence="1">
    <name type="scientific">Cupriavidus taiwanensis</name>
    <dbReference type="NCBI Taxonomy" id="164546"/>
    <lineage>
        <taxon>Bacteria</taxon>
        <taxon>Pseudomonadati</taxon>
        <taxon>Pseudomonadota</taxon>
        <taxon>Betaproteobacteria</taxon>
        <taxon>Burkholderiales</taxon>
        <taxon>Burkholderiaceae</taxon>
        <taxon>Cupriavidus</taxon>
    </lineage>
</organism>
<proteinExistence type="predicted"/>
<reference evidence="1" key="1">
    <citation type="submission" date="2018-01" db="EMBL/GenBank/DDBJ databases">
        <authorList>
            <person name="Clerissi C."/>
        </authorList>
    </citation>
    <scope>NUCLEOTIDE SEQUENCE</scope>
    <source>
        <strain evidence="1">Cupriavidus taiwanensis LMG 19430</strain>
    </source>
</reference>
<dbReference type="AlphaFoldDB" id="A0A375CN75"/>
<dbReference type="EMBL" id="OFSN01000027">
    <property type="protein sequence ID" value="SOY76323.1"/>
    <property type="molecule type" value="Genomic_DNA"/>
</dbReference>
<protein>
    <submittedName>
        <fullName evidence="1">Uncharacterized protein</fullName>
    </submittedName>
</protein>
<accession>A0A375CN75</accession>